<proteinExistence type="predicted"/>
<protein>
    <submittedName>
        <fullName evidence="2">Putative ATPase</fullName>
    </submittedName>
</protein>
<feature type="domain" description="NadR/Ttd14 AAA" evidence="1">
    <location>
        <begin position="8"/>
        <end position="170"/>
    </location>
</feature>
<dbReference type="SUPFAM" id="SSF52540">
    <property type="entry name" value="P-loop containing nucleoside triphosphate hydrolases"/>
    <property type="match status" value="1"/>
</dbReference>
<evidence type="ECO:0000313" key="2">
    <source>
        <dbReference type="EMBL" id="MBB4035113.1"/>
    </source>
</evidence>
<dbReference type="EMBL" id="JACIEP010000003">
    <property type="protein sequence ID" value="MBB4035113.1"/>
    <property type="molecule type" value="Genomic_DNA"/>
</dbReference>
<keyword evidence="3" id="KW-1185">Reference proteome</keyword>
<reference evidence="2 3" key="1">
    <citation type="submission" date="2020-08" db="EMBL/GenBank/DDBJ databases">
        <title>Genomic Encyclopedia of Type Strains, Phase IV (KMG-IV): sequencing the most valuable type-strain genomes for metagenomic binning, comparative biology and taxonomic classification.</title>
        <authorList>
            <person name="Goeker M."/>
        </authorList>
    </citation>
    <scope>NUCLEOTIDE SEQUENCE [LARGE SCALE GENOMIC DNA]</scope>
    <source>
        <strain evidence="2 3">DSM 104969</strain>
    </source>
</reference>
<dbReference type="Pfam" id="PF13521">
    <property type="entry name" value="AAA_28"/>
    <property type="match status" value="1"/>
</dbReference>
<dbReference type="InterPro" id="IPR027417">
    <property type="entry name" value="P-loop_NTPase"/>
</dbReference>
<dbReference type="InterPro" id="IPR038727">
    <property type="entry name" value="NadR/Ttd14_AAA_dom"/>
</dbReference>
<accession>A0A840CTU2</accession>
<evidence type="ECO:0000313" key="3">
    <source>
        <dbReference type="Proteomes" id="UP000555103"/>
    </source>
</evidence>
<sequence length="181" mass="20889">MIKSNFHIITGGPGVGKTTLLEELRNRGYQYIEEVARKIIKEQIAGNGDALPWANTRKYSDLMLFRSVDDFVQNKSVDSLLFFDRGIPDTYGYEVLINLEISKLLEEAVVKYRYNPTVFILPPWKEIYGTDNERKQDFDEATETYNVMCNIYKKSGYNVIDVPCLPVKERADFILSILKLT</sequence>
<evidence type="ECO:0000259" key="1">
    <source>
        <dbReference type="Pfam" id="PF13521"/>
    </source>
</evidence>
<comment type="caution">
    <text evidence="2">The sequence shown here is derived from an EMBL/GenBank/DDBJ whole genome shotgun (WGS) entry which is preliminary data.</text>
</comment>
<dbReference type="Proteomes" id="UP000555103">
    <property type="component" value="Unassembled WGS sequence"/>
</dbReference>
<dbReference type="RefSeq" id="WP_221232921.1">
    <property type="nucleotide sequence ID" value="NZ_JACIEP010000003.1"/>
</dbReference>
<dbReference type="AlphaFoldDB" id="A0A840CTU2"/>
<name>A0A840CTU2_9BACT</name>
<organism evidence="2 3">
    <name type="scientific">Dysgonomonas hofstadii</name>
    <dbReference type="NCBI Taxonomy" id="637886"/>
    <lineage>
        <taxon>Bacteria</taxon>
        <taxon>Pseudomonadati</taxon>
        <taxon>Bacteroidota</taxon>
        <taxon>Bacteroidia</taxon>
        <taxon>Bacteroidales</taxon>
        <taxon>Dysgonomonadaceae</taxon>
        <taxon>Dysgonomonas</taxon>
    </lineage>
</organism>
<gene>
    <name evidence="2" type="ORF">GGR21_001002</name>
</gene>
<dbReference type="Gene3D" id="3.40.50.300">
    <property type="entry name" value="P-loop containing nucleotide triphosphate hydrolases"/>
    <property type="match status" value="1"/>
</dbReference>